<name>A0A6H9URB6_9ACTN</name>
<reference evidence="1 2" key="1">
    <citation type="submission" date="2019-09" db="EMBL/GenBank/DDBJ databases">
        <title>Screening of Novel Bioactive Compounds from Soil-Associated.</title>
        <authorList>
            <person name="Zhao S."/>
        </authorList>
    </citation>
    <scope>NUCLEOTIDE SEQUENCE [LARGE SCALE GENOMIC DNA]</scope>
    <source>
        <strain evidence="1 2">HIT-DPA4</strain>
    </source>
</reference>
<accession>A0A6H9URB6</accession>
<keyword evidence="2" id="KW-1185">Reference proteome</keyword>
<sequence>MGPYIYTPASAYSAPSANGTLSKEGLPVVLQVTEPLLQTFLDTMVRLEDDLLQRWGTLEGRRPCPRAE</sequence>
<dbReference type="AlphaFoldDB" id="A0A6H9URB6"/>
<gene>
    <name evidence="1" type="ORF">F7R91_34615</name>
</gene>
<dbReference type="RefSeq" id="WP_150956302.1">
    <property type="nucleotide sequence ID" value="NZ_VZRB01000038.1"/>
</dbReference>
<dbReference type="Proteomes" id="UP000442707">
    <property type="component" value="Unassembled WGS sequence"/>
</dbReference>
<evidence type="ECO:0000313" key="2">
    <source>
        <dbReference type="Proteomes" id="UP000442707"/>
    </source>
</evidence>
<evidence type="ECO:0000313" key="1">
    <source>
        <dbReference type="EMBL" id="KAB1140752.1"/>
    </source>
</evidence>
<organism evidence="1 2">
    <name type="scientific">Streptomyces luteolifulvus</name>
    <dbReference type="NCBI Taxonomy" id="2615112"/>
    <lineage>
        <taxon>Bacteria</taxon>
        <taxon>Bacillati</taxon>
        <taxon>Actinomycetota</taxon>
        <taxon>Actinomycetes</taxon>
        <taxon>Kitasatosporales</taxon>
        <taxon>Streptomycetaceae</taxon>
        <taxon>Streptomyces</taxon>
    </lineage>
</organism>
<protein>
    <submittedName>
        <fullName evidence="1">Uncharacterized protein</fullName>
    </submittedName>
</protein>
<proteinExistence type="predicted"/>
<dbReference type="EMBL" id="VZRB01000038">
    <property type="protein sequence ID" value="KAB1140752.1"/>
    <property type="molecule type" value="Genomic_DNA"/>
</dbReference>
<comment type="caution">
    <text evidence="1">The sequence shown here is derived from an EMBL/GenBank/DDBJ whole genome shotgun (WGS) entry which is preliminary data.</text>
</comment>